<dbReference type="GO" id="GO:0030030">
    <property type="term" value="P:cell projection organization"/>
    <property type="evidence" value="ECO:0007669"/>
    <property type="project" value="TreeGrafter"/>
</dbReference>
<dbReference type="GO" id="GO:0097060">
    <property type="term" value="C:synaptic membrane"/>
    <property type="evidence" value="ECO:0007669"/>
    <property type="project" value="TreeGrafter"/>
</dbReference>
<evidence type="ECO:0000313" key="1">
    <source>
        <dbReference type="EMBL" id="VDM76785.1"/>
    </source>
</evidence>
<dbReference type="AlphaFoldDB" id="A0A3P7L234"/>
<sequence>PAEEQLGADLGGGRLPDDVYRKIRAVDQGTSTLTQAGLQGLSARILDKSDTRYPNSAEIYTQQSDTRYPNSAEIYTQQLIEIIKKPGQSLGLYLREGNGIDRSHGVFASRFGENSELEKINMSAISSVAVIPFCFYKESSSSNVAQCQGKPRQSKFSYSFSHLWKRLFGTPHLLLSFCSLSYPNKRAVQLYTSVAHLQIWRRYPTGRRNPLHQQRRSIVNVYRRRCPYTEYPKEASVANTNRRDQPSTARSSERPVVVFHKYFRFSQFEERSDESASGSILTQPTPTAHTWLGKKARQQQQVGDSVEIFFLFVLHICSTVDIVCYFCILSLPQCSYFCYFFLLPIDEVRAVHNTSISIWFLFL</sequence>
<keyword evidence="2" id="KW-1185">Reference proteome</keyword>
<dbReference type="Proteomes" id="UP000270094">
    <property type="component" value="Unassembled WGS sequence"/>
</dbReference>
<dbReference type="PANTHER" id="PTHR46150:SF3">
    <property type="entry name" value="RHO GTPASE-ACTIVATING PROTEIN 100F"/>
    <property type="match status" value="1"/>
</dbReference>
<dbReference type="GO" id="GO:0046578">
    <property type="term" value="P:regulation of Ras protein signal transduction"/>
    <property type="evidence" value="ECO:0007669"/>
    <property type="project" value="TreeGrafter"/>
</dbReference>
<dbReference type="OrthoDB" id="120383at2759"/>
<dbReference type="PANTHER" id="PTHR46150">
    <property type="entry name" value="RHO GTPASE-ACTIVATING PROTEIN 100F"/>
    <property type="match status" value="1"/>
</dbReference>
<protein>
    <submittedName>
        <fullName evidence="1">Uncharacterized protein</fullName>
    </submittedName>
</protein>
<gene>
    <name evidence="1" type="ORF">SVUK_LOCUS11783</name>
</gene>
<dbReference type="GO" id="GO:0005096">
    <property type="term" value="F:GTPase activator activity"/>
    <property type="evidence" value="ECO:0007669"/>
    <property type="project" value="TreeGrafter"/>
</dbReference>
<dbReference type="InterPro" id="IPR052118">
    <property type="entry name" value="Rho-GAP_regulator"/>
</dbReference>
<organism evidence="1 2">
    <name type="scientific">Strongylus vulgaris</name>
    <name type="common">Blood worm</name>
    <dbReference type="NCBI Taxonomy" id="40348"/>
    <lineage>
        <taxon>Eukaryota</taxon>
        <taxon>Metazoa</taxon>
        <taxon>Ecdysozoa</taxon>
        <taxon>Nematoda</taxon>
        <taxon>Chromadorea</taxon>
        <taxon>Rhabditida</taxon>
        <taxon>Rhabditina</taxon>
        <taxon>Rhabditomorpha</taxon>
        <taxon>Strongyloidea</taxon>
        <taxon>Strongylidae</taxon>
        <taxon>Strongylus</taxon>
    </lineage>
</organism>
<evidence type="ECO:0000313" key="2">
    <source>
        <dbReference type="Proteomes" id="UP000270094"/>
    </source>
</evidence>
<reference evidence="1 2" key="1">
    <citation type="submission" date="2018-11" db="EMBL/GenBank/DDBJ databases">
        <authorList>
            <consortium name="Pathogen Informatics"/>
        </authorList>
    </citation>
    <scope>NUCLEOTIDE SEQUENCE [LARGE SCALE GENOMIC DNA]</scope>
</reference>
<name>A0A3P7L234_STRVU</name>
<accession>A0A3P7L234</accession>
<feature type="non-terminal residue" evidence="1">
    <location>
        <position position="1"/>
    </location>
</feature>
<dbReference type="EMBL" id="UYYB01097726">
    <property type="protein sequence ID" value="VDM76785.1"/>
    <property type="molecule type" value="Genomic_DNA"/>
</dbReference>
<proteinExistence type="predicted"/>
<dbReference type="GO" id="GO:0016477">
    <property type="term" value="P:cell migration"/>
    <property type="evidence" value="ECO:0007669"/>
    <property type="project" value="TreeGrafter"/>
</dbReference>